<keyword evidence="2 3" id="KW-0694">RNA-binding</keyword>
<dbReference type="Ensembl" id="ENSCSET00000027570.1">
    <property type="protein sequence ID" value="ENSCSEP00000027204.1"/>
    <property type="gene ID" value="ENSCSEG00000017388.1"/>
</dbReference>
<reference evidence="6" key="2">
    <citation type="submission" date="2025-08" db="UniProtKB">
        <authorList>
            <consortium name="Ensembl"/>
        </authorList>
    </citation>
    <scope>IDENTIFICATION</scope>
</reference>
<dbReference type="InterPro" id="IPR012677">
    <property type="entry name" value="Nucleotide-bd_a/b_plait_sf"/>
</dbReference>
<dbReference type="Gene3D" id="3.30.70.330">
    <property type="match status" value="4"/>
</dbReference>
<dbReference type="InterPro" id="IPR035979">
    <property type="entry name" value="RBD_domain_sf"/>
</dbReference>
<dbReference type="KEGG" id="csem:103396116"/>
<evidence type="ECO:0000256" key="1">
    <source>
        <dbReference type="ARBA" id="ARBA00022737"/>
    </source>
</evidence>
<feature type="compositionally biased region" description="Basic residues" evidence="4">
    <location>
        <begin position="1"/>
        <end position="16"/>
    </location>
</feature>
<feature type="domain" description="RRM" evidence="5">
    <location>
        <begin position="313"/>
        <end position="386"/>
    </location>
</feature>
<feature type="domain" description="RRM" evidence="5">
    <location>
        <begin position="216"/>
        <end position="290"/>
    </location>
</feature>
<feature type="compositionally biased region" description="Basic and acidic residues" evidence="4">
    <location>
        <begin position="520"/>
        <end position="529"/>
    </location>
</feature>
<feature type="domain" description="RRM" evidence="5">
    <location>
        <begin position="116"/>
        <end position="192"/>
    </location>
</feature>
<feature type="compositionally biased region" description="Polar residues" evidence="4">
    <location>
        <begin position="77"/>
        <end position="91"/>
    </location>
</feature>
<reference evidence="6 7" key="1">
    <citation type="journal article" date="2014" name="Nat. Genet.">
        <title>Whole-genome sequence of a flatfish provides insights into ZW sex chromosome evolution and adaptation to a benthic lifestyle.</title>
        <authorList>
            <person name="Chen S."/>
            <person name="Zhang G."/>
            <person name="Shao C."/>
            <person name="Huang Q."/>
            <person name="Liu G."/>
            <person name="Zhang P."/>
            <person name="Song W."/>
            <person name="An N."/>
            <person name="Chalopin D."/>
            <person name="Volff J.N."/>
            <person name="Hong Y."/>
            <person name="Li Q."/>
            <person name="Sha Z."/>
            <person name="Zhou H."/>
            <person name="Xie M."/>
            <person name="Yu Q."/>
            <person name="Liu Y."/>
            <person name="Xiang H."/>
            <person name="Wang N."/>
            <person name="Wu K."/>
            <person name="Yang C."/>
            <person name="Zhou Q."/>
            <person name="Liao X."/>
            <person name="Yang L."/>
            <person name="Hu Q."/>
            <person name="Zhang J."/>
            <person name="Meng L."/>
            <person name="Jin L."/>
            <person name="Tian Y."/>
            <person name="Lian J."/>
            <person name="Yang J."/>
            <person name="Miao G."/>
            <person name="Liu S."/>
            <person name="Liang Z."/>
            <person name="Yan F."/>
            <person name="Li Y."/>
            <person name="Sun B."/>
            <person name="Zhang H."/>
            <person name="Zhang J."/>
            <person name="Zhu Y."/>
            <person name="Du M."/>
            <person name="Zhao Y."/>
            <person name="Schartl M."/>
            <person name="Tang Q."/>
            <person name="Wang J."/>
        </authorList>
    </citation>
    <scope>NUCLEOTIDE SEQUENCE</scope>
</reference>
<dbReference type="InterPro" id="IPR000504">
    <property type="entry name" value="RRM_dom"/>
</dbReference>
<feature type="compositionally biased region" description="Basic and acidic residues" evidence="4">
    <location>
        <begin position="54"/>
        <end position="68"/>
    </location>
</feature>
<dbReference type="GeneTree" id="ENSGT00940000166057"/>
<evidence type="ECO:0000256" key="2">
    <source>
        <dbReference type="ARBA" id="ARBA00022884"/>
    </source>
</evidence>
<dbReference type="OMA" id="MKIFRKA"/>
<evidence type="ECO:0000256" key="3">
    <source>
        <dbReference type="PROSITE-ProRule" id="PRU00176"/>
    </source>
</evidence>
<dbReference type="AlphaFoldDB" id="A0A3P8WKF0"/>
<keyword evidence="7" id="KW-1185">Reference proteome</keyword>
<dbReference type="GO" id="GO:0003723">
    <property type="term" value="F:RNA binding"/>
    <property type="evidence" value="ECO:0007669"/>
    <property type="project" value="UniProtKB-UniRule"/>
</dbReference>
<keyword evidence="1" id="KW-0677">Repeat</keyword>
<proteinExistence type="predicted"/>
<evidence type="ECO:0000313" key="6">
    <source>
        <dbReference type="Ensembl" id="ENSCSEP00000027204.1"/>
    </source>
</evidence>
<dbReference type="STRING" id="244447.ENSCSEP00000027204"/>
<feature type="region of interest" description="Disordered" evidence="4">
    <location>
        <begin position="48"/>
        <end position="101"/>
    </location>
</feature>
<name>A0A3P8WKF0_CYNSE</name>
<dbReference type="PANTHER" id="PTHR23236">
    <property type="entry name" value="EUKARYOTIC TRANSLATION INITIATION FACTOR 4B/4H"/>
    <property type="match status" value="1"/>
</dbReference>
<dbReference type="OrthoDB" id="167718at2759"/>
<feature type="region of interest" description="Disordered" evidence="4">
    <location>
        <begin position="478"/>
        <end position="529"/>
    </location>
</feature>
<evidence type="ECO:0000259" key="5">
    <source>
        <dbReference type="PROSITE" id="PS50102"/>
    </source>
</evidence>
<protein>
    <submittedName>
        <fullName evidence="6">Nucleolin-like</fullName>
    </submittedName>
</protein>
<dbReference type="Pfam" id="PF00076">
    <property type="entry name" value="RRM_1"/>
    <property type="match status" value="4"/>
</dbReference>
<feature type="region of interest" description="Disordered" evidence="4">
    <location>
        <begin position="1"/>
        <end position="35"/>
    </location>
</feature>
<dbReference type="RefSeq" id="XP_008332302.1">
    <property type="nucleotide sequence ID" value="XM_008334080.3"/>
</dbReference>
<dbReference type="SMART" id="SM00360">
    <property type="entry name" value="RRM"/>
    <property type="match status" value="4"/>
</dbReference>
<dbReference type="SUPFAM" id="SSF54928">
    <property type="entry name" value="RNA-binding domain, RBD"/>
    <property type="match status" value="3"/>
</dbReference>
<dbReference type="PANTHER" id="PTHR23236:SF119">
    <property type="entry name" value="NUCLEAR RNA-BINDING PROTEIN SART-3"/>
    <property type="match status" value="1"/>
</dbReference>
<dbReference type="InParanoid" id="A0A3P8WKF0"/>
<organism evidence="6 7">
    <name type="scientific">Cynoglossus semilaevis</name>
    <name type="common">Tongue sole</name>
    <dbReference type="NCBI Taxonomy" id="244447"/>
    <lineage>
        <taxon>Eukaryota</taxon>
        <taxon>Metazoa</taxon>
        <taxon>Chordata</taxon>
        <taxon>Craniata</taxon>
        <taxon>Vertebrata</taxon>
        <taxon>Euteleostomi</taxon>
        <taxon>Actinopterygii</taxon>
        <taxon>Neopterygii</taxon>
        <taxon>Teleostei</taxon>
        <taxon>Neoteleostei</taxon>
        <taxon>Acanthomorphata</taxon>
        <taxon>Carangaria</taxon>
        <taxon>Pleuronectiformes</taxon>
        <taxon>Pleuronectoidei</taxon>
        <taxon>Cynoglossidae</taxon>
        <taxon>Cynoglossinae</taxon>
        <taxon>Cynoglossus</taxon>
    </lineage>
</organism>
<evidence type="ECO:0000313" key="7">
    <source>
        <dbReference type="Proteomes" id="UP000265120"/>
    </source>
</evidence>
<accession>A0A3P8WKF0</accession>
<feature type="domain" description="RRM" evidence="5">
    <location>
        <begin position="398"/>
        <end position="473"/>
    </location>
</feature>
<reference evidence="6" key="3">
    <citation type="submission" date="2025-09" db="UniProtKB">
        <authorList>
            <consortium name="Ensembl"/>
        </authorList>
    </citation>
    <scope>IDENTIFICATION</scope>
</reference>
<dbReference type="GeneID" id="103396116"/>
<dbReference type="PROSITE" id="PS50102">
    <property type="entry name" value="RRM"/>
    <property type="match status" value="4"/>
</dbReference>
<evidence type="ECO:0000256" key="4">
    <source>
        <dbReference type="SAM" id="MobiDB-lite"/>
    </source>
</evidence>
<sequence>MAKTKHIAPARRKRKSQVSTEESGEKLTEEQTETVCLEEQVEEEAAAAVVSTEVKVEEKDQDEIKPCTEADEGQGDDATTATPSDQQQLTGSGKRKVESDNDGCESKKIKLINDGHCLYVGNLNKSKSFDEILDSLTTYLVKQCLLFQDVRLDRSRKHAYVDLASEMDLNKALALNGEMMLDQALKMAKAKVKTAEQVKKKKKKKTPSKNKANNTRCLFLKNLPYTATKEDIMKFFNDDVTVRFPGGAEGPSHGIAFVDFKSNSIAKKMQQEKHGSHFQGRELIVDFTGGKPDAKVTKAEIIKDKTKAPPPSNTLFVRNLSINVKQKQLRKIFPDAVNIRLPDKNGKSKGFAFVEFPSVADAEKALQSTGRTKLCKRPMRVQFFEEREKKKRGNVDFKTLMIGGLAETTTSETLKNAFEGACSARIPVDKETNVSKKFGFVVFESEDVCKAAKKAMEDCEIDSSKVTISFARSKIEKGQTGIGGAVGRPSDKTAGQGADKGKKESSSQGGKRPGAALETQKAKDVENKG</sequence>
<dbReference type="Proteomes" id="UP000265120">
    <property type="component" value="Chromosome 20"/>
</dbReference>